<gene>
    <name evidence="1" type="ORF">HZI73_22990</name>
</gene>
<dbReference type="KEGG" id="vpy:HZI73_22990"/>
<evidence type="ECO:0000313" key="1">
    <source>
        <dbReference type="EMBL" id="QUI24980.1"/>
    </source>
</evidence>
<protein>
    <submittedName>
        <fullName evidence="1">Uncharacterized protein</fullName>
    </submittedName>
</protein>
<keyword evidence="2" id="KW-1185">Reference proteome</keyword>
<name>A0A8J8MND1_9FIRM</name>
<dbReference type="RefSeq" id="WP_212695679.1">
    <property type="nucleotide sequence ID" value="NZ_CP058649.1"/>
</dbReference>
<dbReference type="AlphaFoldDB" id="A0A8J8MND1"/>
<organism evidence="1 2">
    <name type="scientific">Vallitalea pronyensis</name>
    <dbReference type="NCBI Taxonomy" id="1348613"/>
    <lineage>
        <taxon>Bacteria</taxon>
        <taxon>Bacillati</taxon>
        <taxon>Bacillota</taxon>
        <taxon>Clostridia</taxon>
        <taxon>Lachnospirales</taxon>
        <taxon>Vallitaleaceae</taxon>
        <taxon>Vallitalea</taxon>
    </lineage>
</organism>
<accession>A0A8J8MND1</accession>
<sequence length="316" mass="36189">MLRIVSLIVIICMTLFNHINQVGQSFLQRLPSKAAILTYEDKVYMGFSYKHDQNFWIEFASRGPNQLMGISKFILTPHDHTWTAEAFAQVKKEELLDACTDWIGPYMVRKGFRPSSVTPNFTGGWHALEQDTLPTARTIHYTVVGVSLVVVNRIQGYNTTGSQEDILEEHVTYTLTNRGIQVQVTTKALTDCTIERYYGLQSQNSFHDGDIIYRSSEETPYPVGASSQALAHKDVTQKDYAVYAGHKHRLQVILDTDYGLGKGHYLAEDTPYAFTVNYKKSYFNLINGRSLFLKKDETMKWRGEYSFQYIHEGMTF</sequence>
<proteinExistence type="predicted"/>
<dbReference type="EMBL" id="CP058649">
    <property type="protein sequence ID" value="QUI24980.1"/>
    <property type="molecule type" value="Genomic_DNA"/>
</dbReference>
<dbReference type="Proteomes" id="UP000683246">
    <property type="component" value="Chromosome"/>
</dbReference>
<evidence type="ECO:0000313" key="2">
    <source>
        <dbReference type="Proteomes" id="UP000683246"/>
    </source>
</evidence>
<reference evidence="1" key="1">
    <citation type="submission" date="2020-07" db="EMBL/GenBank/DDBJ databases">
        <title>Vallitalea pronyensis genome.</title>
        <authorList>
            <person name="Postec A."/>
        </authorList>
    </citation>
    <scope>NUCLEOTIDE SEQUENCE</scope>
    <source>
        <strain evidence="1">FatNI3</strain>
    </source>
</reference>